<evidence type="ECO:0000313" key="1">
    <source>
        <dbReference type="EMBL" id="ONI40395.1"/>
    </source>
</evidence>
<reference evidence="1" key="1">
    <citation type="submission" date="2016-08" db="EMBL/GenBank/DDBJ databases">
        <authorList>
            <person name="Ngugi D.K."/>
            <person name="Miyake S."/>
            <person name="Stingl U."/>
        </authorList>
    </citation>
    <scope>NUCLEOTIDE SEQUENCE</scope>
    <source>
        <strain evidence="1">SCG-B11WGA-EpuloA1</strain>
    </source>
</reference>
<protein>
    <submittedName>
        <fullName evidence="1">Uncharacterized protein</fullName>
    </submittedName>
</protein>
<comment type="caution">
    <text evidence="1">The sequence shown here is derived from an EMBL/GenBank/DDBJ whole genome shotgun (WGS) entry which is preliminary data.</text>
</comment>
<name>A0ACC8XCL4_9FIRM</name>
<gene>
    <name evidence="1" type="ORF">AN396_06190</name>
</gene>
<organism evidence="1 2">
    <name type="scientific">Candidatus Epulonipiscium fishelsonii</name>
    <dbReference type="NCBI Taxonomy" id="77094"/>
    <lineage>
        <taxon>Bacteria</taxon>
        <taxon>Bacillati</taxon>
        <taxon>Bacillota</taxon>
        <taxon>Clostridia</taxon>
        <taxon>Lachnospirales</taxon>
        <taxon>Lachnospiraceae</taxon>
        <taxon>Candidatus Epulonipiscium</taxon>
    </lineage>
</organism>
<dbReference type="EMBL" id="LJDB01000052">
    <property type="protein sequence ID" value="ONI40395.1"/>
    <property type="molecule type" value="Genomic_DNA"/>
</dbReference>
<accession>A0ACC8XCL4</accession>
<sequence>MENFIKALKLQNINSLLQIQELSIRPILENKNIVLQSPTGSGKTLAYLLPIFKKTNTSLKQVQTLILCPTHELVVQIADQIRLLSKNSNYNLSCTTLIGGANINKQIEILKKNKPHIVVASTGRALELIIKKKLPAHTIKTLVIDEADTLLSKNQREDILKIKQSLQKDVQIICCSATISENLKNDISLLVKDPVFIDTEETVNQNIDHKFIVTEKRKKFDELRTFLNKEAPYKSLIFINNNHEVDNIVSKLQHHNFKAIGLSSSQDKQKRSSAMMQFRIGKSNILVSSDVSARGLDVPDISHIFNLDLPKSSADYIHRAGRTARGINSGTSIGIITQGEEKILKEYEKKLKIFFSPIC</sequence>
<dbReference type="Proteomes" id="UP000188605">
    <property type="component" value="Unassembled WGS sequence"/>
</dbReference>
<evidence type="ECO:0000313" key="2">
    <source>
        <dbReference type="Proteomes" id="UP000188605"/>
    </source>
</evidence>
<keyword evidence="2" id="KW-1185">Reference proteome</keyword>
<proteinExistence type="predicted"/>